<dbReference type="EMBL" id="CP096034">
    <property type="protein sequence ID" value="UPM52505.1"/>
    <property type="molecule type" value="Genomic_DNA"/>
</dbReference>
<feature type="domain" description="Acetyl xylan esterase" evidence="1">
    <location>
        <begin position="1"/>
        <end position="312"/>
    </location>
</feature>
<gene>
    <name evidence="2" type="ORF">MY490_11680</name>
</gene>
<proteinExistence type="predicted"/>
<dbReference type="Proteomes" id="UP000830639">
    <property type="component" value="Chromosome"/>
</dbReference>
<reference evidence="2 3" key="1">
    <citation type="submission" date="2022-04" db="EMBL/GenBank/DDBJ databases">
        <title>Mechanism of arsenic methylation and mitigation arsenic toxicity by Bacillus sp. LH14 from an Arsenic-Contaminated Paddy Soil.</title>
        <authorList>
            <person name="Wang D."/>
        </authorList>
    </citation>
    <scope>NUCLEOTIDE SEQUENCE [LARGE SCALE GENOMIC DNA]</scope>
    <source>
        <strain evidence="2 3">LH14</strain>
    </source>
</reference>
<dbReference type="InterPro" id="IPR008391">
    <property type="entry name" value="AXE1_dom"/>
</dbReference>
<dbReference type="InterPro" id="IPR029058">
    <property type="entry name" value="AB_hydrolase_fold"/>
</dbReference>
<accession>A0ABY4JJK5</accession>
<dbReference type="Gene3D" id="3.40.50.1820">
    <property type="entry name" value="alpha/beta hydrolase"/>
    <property type="match status" value="1"/>
</dbReference>
<sequence>MNLFDLPLNELRTYKPKQTKMADFTDFWDSKIAENKKYALNIEVIKRVYYVPGVHVYDVYFDGFRNSRIHGVFVCPENVKPSATASVIFHGYNWNTLQVHYAFKYVVQGIPVLMVGVRGQNVKSPDKNQYEHGGSTGWMTLGIENPNNYYYAYVYMDCFRSVDVVREISGKKSVFVEGGSQGGALAIAVAALQKDIVLALSDVPFLTHFVRSVRISTEGPYNEVYHYFKVHDPLHETSKLVYETLSYFDCMNLADWVVCPTLVGVGLEDNVCPPSSGFALYHHLGGIKEIKAYQEHAHSLHPVHEEEKLKFVAIYSSV</sequence>
<dbReference type="Pfam" id="PF05448">
    <property type="entry name" value="AXE1"/>
    <property type="match status" value="1"/>
</dbReference>
<dbReference type="PANTHER" id="PTHR40111:SF1">
    <property type="entry name" value="CEPHALOSPORIN-C DEACETYLASE"/>
    <property type="match status" value="1"/>
</dbReference>
<dbReference type="SUPFAM" id="SSF53474">
    <property type="entry name" value="alpha/beta-Hydrolases"/>
    <property type="match status" value="1"/>
</dbReference>
<dbReference type="PANTHER" id="PTHR40111">
    <property type="entry name" value="CEPHALOSPORIN-C DEACETYLASE"/>
    <property type="match status" value="1"/>
</dbReference>
<keyword evidence="3" id="KW-1185">Reference proteome</keyword>
<evidence type="ECO:0000259" key="1">
    <source>
        <dbReference type="Pfam" id="PF05448"/>
    </source>
</evidence>
<dbReference type="RefSeq" id="WP_248265873.1">
    <property type="nucleotide sequence ID" value="NZ_CP096034.1"/>
</dbReference>
<name>A0ABY4JJK5_9BACI</name>
<organism evidence="2 3">
    <name type="scientific">Gottfriedia acidiceleris</name>
    <dbReference type="NCBI Taxonomy" id="371036"/>
    <lineage>
        <taxon>Bacteria</taxon>
        <taxon>Bacillati</taxon>
        <taxon>Bacillota</taxon>
        <taxon>Bacilli</taxon>
        <taxon>Bacillales</taxon>
        <taxon>Bacillaceae</taxon>
        <taxon>Gottfriedia</taxon>
    </lineage>
</organism>
<evidence type="ECO:0000313" key="3">
    <source>
        <dbReference type="Proteomes" id="UP000830639"/>
    </source>
</evidence>
<dbReference type="InterPro" id="IPR039069">
    <property type="entry name" value="CE7"/>
</dbReference>
<protein>
    <submittedName>
        <fullName evidence="2">Acetylxylan esterase</fullName>
    </submittedName>
</protein>
<evidence type="ECO:0000313" key="2">
    <source>
        <dbReference type="EMBL" id="UPM52505.1"/>
    </source>
</evidence>